<dbReference type="Gene3D" id="3.80.10.10">
    <property type="entry name" value="Ribonuclease Inhibitor"/>
    <property type="match status" value="1"/>
</dbReference>
<dbReference type="InterPro" id="IPR032675">
    <property type="entry name" value="LRR_dom_sf"/>
</dbReference>
<name>A0A9W9P902_9EURO</name>
<proteinExistence type="predicted"/>
<organism evidence="1 2">
    <name type="scientific">Penicillium chermesinum</name>
    <dbReference type="NCBI Taxonomy" id="63820"/>
    <lineage>
        <taxon>Eukaryota</taxon>
        <taxon>Fungi</taxon>
        <taxon>Dikarya</taxon>
        <taxon>Ascomycota</taxon>
        <taxon>Pezizomycotina</taxon>
        <taxon>Eurotiomycetes</taxon>
        <taxon>Eurotiomycetidae</taxon>
        <taxon>Eurotiales</taxon>
        <taxon>Aspergillaceae</taxon>
        <taxon>Penicillium</taxon>
    </lineage>
</organism>
<accession>A0A9W9P902</accession>
<dbReference type="AlphaFoldDB" id="A0A9W9P902"/>
<comment type="caution">
    <text evidence="1">The sequence shown here is derived from an EMBL/GenBank/DDBJ whole genome shotgun (WGS) entry which is preliminary data.</text>
</comment>
<reference evidence="1" key="1">
    <citation type="submission" date="2022-11" db="EMBL/GenBank/DDBJ databases">
        <authorList>
            <person name="Petersen C."/>
        </authorList>
    </citation>
    <scope>NUCLEOTIDE SEQUENCE</scope>
    <source>
        <strain evidence="1">IBT 19713</strain>
    </source>
</reference>
<dbReference type="GeneID" id="83200002"/>
<evidence type="ECO:0000313" key="2">
    <source>
        <dbReference type="Proteomes" id="UP001150941"/>
    </source>
</evidence>
<reference evidence="1" key="2">
    <citation type="journal article" date="2023" name="IMA Fungus">
        <title>Comparative genomic study of the Penicillium genus elucidates a diverse pangenome and 15 lateral gene transfer events.</title>
        <authorList>
            <person name="Petersen C."/>
            <person name="Sorensen T."/>
            <person name="Nielsen M.R."/>
            <person name="Sondergaard T.E."/>
            <person name="Sorensen J.L."/>
            <person name="Fitzpatrick D.A."/>
            <person name="Frisvad J.C."/>
            <person name="Nielsen K.L."/>
        </authorList>
    </citation>
    <scope>NUCLEOTIDE SEQUENCE</scope>
    <source>
        <strain evidence="1">IBT 19713</strain>
    </source>
</reference>
<dbReference type="Proteomes" id="UP001150941">
    <property type="component" value="Unassembled WGS sequence"/>
</dbReference>
<dbReference type="EMBL" id="JAPQKS010000003">
    <property type="protein sequence ID" value="KAJ5238783.1"/>
    <property type="molecule type" value="Genomic_DNA"/>
</dbReference>
<sequence>MPCVTRIVSSVNPFKERLTGNRRAQNREMLRLQELFFACPNLRSFSIDVYGNYGGCVRKMPLFPRVLCFQLTGSETFPPLEHLSLDGYKFGVEEWPHWRQKFSWGNLRSLSLGPQKCEVVLSLIKTCTLNLKSLRVEKYSDNGPGDVLPDLESFLGSFNTLERLTVNGYSVSSAGISNHPNLKHFCMHTIEPFNSDTTRKTLEPMELYDLDINCPHLESLHLDIQRDGEWVSGMNSSVETYTDMEPSLSPEICLQLSPVDSKTFESCTSISSSASTSPPGMHYSALLQAKTPMPVL</sequence>
<dbReference type="SUPFAM" id="SSF52047">
    <property type="entry name" value="RNI-like"/>
    <property type="match status" value="1"/>
</dbReference>
<dbReference type="OrthoDB" id="3945550at2759"/>
<dbReference type="RefSeq" id="XP_058331702.1">
    <property type="nucleotide sequence ID" value="XM_058472699.1"/>
</dbReference>
<keyword evidence="2" id="KW-1185">Reference proteome</keyword>
<evidence type="ECO:0000313" key="1">
    <source>
        <dbReference type="EMBL" id="KAJ5238783.1"/>
    </source>
</evidence>
<protein>
    <submittedName>
        <fullName evidence="1">Uncharacterized protein</fullName>
    </submittedName>
</protein>
<gene>
    <name evidence="1" type="ORF">N7468_003402</name>
</gene>